<evidence type="ECO:0000313" key="2">
    <source>
        <dbReference type="Proteomes" id="UP001165492"/>
    </source>
</evidence>
<gene>
    <name evidence="1" type="ORF">LMF89_24785</name>
</gene>
<reference evidence="1" key="1">
    <citation type="submission" date="2021-11" db="EMBL/GenBank/DDBJ databases">
        <title>Description of a new species Pelosinus isolated from the bottom sediments of Lake Baikal.</title>
        <authorList>
            <person name="Zakharyuk A."/>
        </authorList>
    </citation>
    <scope>NUCLEOTIDE SEQUENCE</scope>
    <source>
        <strain evidence="1">Bkl1</strain>
    </source>
</reference>
<comment type="caution">
    <text evidence="1">The sequence shown here is derived from an EMBL/GenBank/DDBJ whole genome shotgun (WGS) entry which is preliminary data.</text>
</comment>
<name>A0ABS8HZF7_9FIRM</name>
<dbReference type="Proteomes" id="UP001165492">
    <property type="component" value="Unassembled WGS sequence"/>
</dbReference>
<accession>A0ABS8HZF7</accession>
<sequence>MMVLIMKATINRQLFIENISPLPAANGVSILIADGILSVASFGQGVTGRIPAYVLNDGQVFLNAEQWSQIVSAIENSHKLYTDIKI</sequence>
<evidence type="ECO:0000313" key="1">
    <source>
        <dbReference type="EMBL" id="MCC5468556.1"/>
    </source>
</evidence>
<organism evidence="1 2">
    <name type="scientific">Pelosinus baikalensis</name>
    <dbReference type="NCBI Taxonomy" id="2892015"/>
    <lineage>
        <taxon>Bacteria</taxon>
        <taxon>Bacillati</taxon>
        <taxon>Bacillota</taxon>
        <taxon>Negativicutes</taxon>
        <taxon>Selenomonadales</taxon>
        <taxon>Sporomusaceae</taxon>
        <taxon>Pelosinus</taxon>
    </lineage>
</organism>
<keyword evidence="2" id="KW-1185">Reference proteome</keyword>
<protein>
    <submittedName>
        <fullName evidence="1">Uncharacterized protein</fullName>
    </submittedName>
</protein>
<dbReference type="EMBL" id="JAJHJB010000077">
    <property type="protein sequence ID" value="MCC5468556.1"/>
    <property type="molecule type" value="Genomic_DNA"/>
</dbReference>
<proteinExistence type="predicted"/>